<dbReference type="Proteomes" id="UP000681162">
    <property type="component" value="Unassembled WGS sequence"/>
</dbReference>
<dbReference type="AlphaFoldDB" id="A0A919XVN3"/>
<keyword evidence="3" id="KW-1185">Reference proteome</keyword>
<dbReference type="EMBL" id="BORR01000020">
    <property type="protein sequence ID" value="GIO39301.1"/>
    <property type="molecule type" value="Genomic_DNA"/>
</dbReference>
<accession>A0A919XVN3</accession>
<organism evidence="2 3">
    <name type="scientific">Paenibacillus antibioticophila</name>
    <dbReference type="NCBI Taxonomy" id="1274374"/>
    <lineage>
        <taxon>Bacteria</taxon>
        <taxon>Bacillati</taxon>
        <taxon>Bacillota</taxon>
        <taxon>Bacilli</taxon>
        <taxon>Bacillales</taxon>
        <taxon>Paenibacillaceae</taxon>
        <taxon>Paenibacillus</taxon>
    </lineage>
</organism>
<comment type="caution">
    <text evidence="2">The sequence shown here is derived from an EMBL/GenBank/DDBJ whole genome shotgun (WGS) entry which is preliminary data.</text>
</comment>
<evidence type="ECO:0000313" key="3">
    <source>
        <dbReference type="Proteomes" id="UP000681162"/>
    </source>
</evidence>
<feature type="region of interest" description="Disordered" evidence="1">
    <location>
        <begin position="49"/>
        <end position="85"/>
    </location>
</feature>
<sequence>MIILPKYVVKKEFRDRFDDYRHCRPGDPHVPPNEDRAKLLLDQGFISVVAEDSPATEGKTSGRTRKPKQEEIKLGDEDGETPAGE</sequence>
<proteinExistence type="predicted"/>
<gene>
    <name evidence="2" type="ORF">J41TS12_41620</name>
</gene>
<evidence type="ECO:0000256" key="1">
    <source>
        <dbReference type="SAM" id="MobiDB-lite"/>
    </source>
</evidence>
<evidence type="ECO:0000313" key="2">
    <source>
        <dbReference type="EMBL" id="GIO39301.1"/>
    </source>
</evidence>
<name>A0A919XVN3_9BACL</name>
<protein>
    <submittedName>
        <fullName evidence="2">Uncharacterized protein</fullName>
    </submittedName>
</protein>
<reference evidence="2 3" key="1">
    <citation type="submission" date="2021-03" db="EMBL/GenBank/DDBJ databases">
        <title>Antimicrobial resistance genes in bacteria isolated from Japanese honey, and their potential for conferring macrolide and lincosamide resistance in the American foulbrood pathogen Paenibacillus larvae.</title>
        <authorList>
            <person name="Okamoto M."/>
            <person name="Kumagai M."/>
            <person name="Kanamori H."/>
            <person name="Takamatsu D."/>
        </authorList>
    </citation>
    <scope>NUCLEOTIDE SEQUENCE [LARGE SCALE GENOMIC DNA]</scope>
    <source>
        <strain evidence="2 3">J41TS12</strain>
    </source>
</reference>
<feature type="compositionally biased region" description="Basic and acidic residues" evidence="1">
    <location>
        <begin position="67"/>
        <end position="76"/>
    </location>
</feature>